<keyword evidence="5 8" id="KW-0408">Iron</keyword>
<dbReference type="PANTHER" id="PTHR36923:SF3">
    <property type="entry name" value="FERREDOXIN"/>
    <property type="match status" value="1"/>
</dbReference>
<evidence type="ECO:0000256" key="8">
    <source>
        <dbReference type="RuleBase" id="RU368020"/>
    </source>
</evidence>
<evidence type="ECO:0000256" key="5">
    <source>
        <dbReference type="ARBA" id="ARBA00023004"/>
    </source>
</evidence>
<dbReference type="InterPro" id="IPR051269">
    <property type="entry name" value="Fe-S_cluster_ET"/>
</dbReference>
<evidence type="ECO:0000256" key="7">
    <source>
        <dbReference type="ARBA" id="ARBA00023291"/>
    </source>
</evidence>
<dbReference type="PRINTS" id="PR00352">
    <property type="entry name" value="3FE4SFRDOXIN"/>
</dbReference>
<evidence type="ECO:0000256" key="4">
    <source>
        <dbReference type="ARBA" id="ARBA00022982"/>
    </source>
</evidence>
<dbReference type="STRING" id="112413.SAMN05421854_107123"/>
<dbReference type="SUPFAM" id="SSF54862">
    <property type="entry name" value="4Fe-4S ferredoxins"/>
    <property type="match status" value="1"/>
</dbReference>
<dbReference type="RefSeq" id="WP_342029817.1">
    <property type="nucleotide sequence ID" value="NZ_FOWC01000007.1"/>
</dbReference>
<dbReference type="PANTHER" id="PTHR36923">
    <property type="entry name" value="FERREDOXIN"/>
    <property type="match status" value="1"/>
</dbReference>
<evidence type="ECO:0000256" key="6">
    <source>
        <dbReference type="ARBA" id="ARBA00023014"/>
    </source>
</evidence>
<evidence type="ECO:0000256" key="2">
    <source>
        <dbReference type="ARBA" id="ARBA00022448"/>
    </source>
</evidence>
<dbReference type="Pfam" id="PF13370">
    <property type="entry name" value="Fer4_13"/>
    <property type="match status" value="1"/>
</dbReference>
<evidence type="ECO:0000256" key="1">
    <source>
        <dbReference type="ARBA" id="ARBA00001927"/>
    </source>
</evidence>
<keyword evidence="6 8" id="KW-0411">Iron-sulfur</keyword>
<comment type="function">
    <text evidence="8">Ferredoxins are iron-sulfur proteins that transfer electrons in a wide variety of metabolic reactions.</text>
</comment>
<dbReference type="Gene3D" id="3.30.70.20">
    <property type="match status" value="1"/>
</dbReference>
<dbReference type="GO" id="GO:0051538">
    <property type="term" value="F:3 iron, 4 sulfur cluster binding"/>
    <property type="evidence" value="ECO:0007669"/>
    <property type="project" value="UniProtKB-KW"/>
</dbReference>
<dbReference type="GO" id="GO:0005506">
    <property type="term" value="F:iron ion binding"/>
    <property type="evidence" value="ECO:0007669"/>
    <property type="project" value="UniProtKB-UniRule"/>
</dbReference>
<keyword evidence="3 8" id="KW-0479">Metal-binding</keyword>
<reference evidence="9 10" key="1">
    <citation type="submission" date="2016-10" db="EMBL/GenBank/DDBJ databases">
        <authorList>
            <person name="de Groot N.N."/>
        </authorList>
    </citation>
    <scope>NUCLEOTIDE SEQUENCE [LARGE SCALE GENOMIC DNA]</scope>
    <source>
        <strain evidence="9 10">DSM 44637</strain>
    </source>
</reference>
<dbReference type="InterPro" id="IPR001080">
    <property type="entry name" value="3Fe4S_ferredoxin"/>
</dbReference>
<sequence length="65" mass="6883">MSPVRVEVVQDTCCCSGLCALAVPDVFGQDEDGIVVLLQSQPPQERHAAVAEAARRCPTTSIKVS</sequence>
<gene>
    <name evidence="9" type="ORF">SAMN05421854_107123</name>
</gene>
<dbReference type="EMBL" id="FOWC01000007">
    <property type="protein sequence ID" value="SFP82988.1"/>
    <property type="molecule type" value="Genomic_DNA"/>
</dbReference>
<organism evidence="9 10">
    <name type="scientific">Amycolatopsis rubida</name>
    <dbReference type="NCBI Taxonomy" id="112413"/>
    <lineage>
        <taxon>Bacteria</taxon>
        <taxon>Bacillati</taxon>
        <taxon>Actinomycetota</taxon>
        <taxon>Actinomycetes</taxon>
        <taxon>Pseudonocardiales</taxon>
        <taxon>Pseudonocardiaceae</taxon>
        <taxon>Amycolatopsis</taxon>
    </lineage>
</organism>
<accession>A0A1I5TJ52</accession>
<comment type="cofactor">
    <cofactor evidence="1">
        <name>[3Fe-4S] cluster</name>
        <dbReference type="ChEBI" id="CHEBI:21137"/>
    </cofactor>
</comment>
<proteinExistence type="predicted"/>
<evidence type="ECO:0000313" key="10">
    <source>
        <dbReference type="Proteomes" id="UP000199137"/>
    </source>
</evidence>
<protein>
    <recommendedName>
        <fullName evidence="8">Ferredoxin</fullName>
    </recommendedName>
</protein>
<name>A0A1I5TJ52_9PSEU</name>
<dbReference type="Proteomes" id="UP000199137">
    <property type="component" value="Unassembled WGS sequence"/>
</dbReference>
<keyword evidence="4 8" id="KW-0249">Electron transport</keyword>
<keyword evidence="2 8" id="KW-0813">Transport</keyword>
<evidence type="ECO:0000256" key="3">
    <source>
        <dbReference type="ARBA" id="ARBA00022723"/>
    </source>
</evidence>
<dbReference type="AlphaFoldDB" id="A0A1I5TJ52"/>
<evidence type="ECO:0000313" key="9">
    <source>
        <dbReference type="EMBL" id="SFP82988.1"/>
    </source>
</evidence>
<keyword evidence="7" id="KW-0003">3Fe-4S</keyword>
<dbReference type="GO" id="GO:0009055">
    <property type="term" value="F:electron transfer activity"/>
    <property type="evidence" value="ECO:0007669"/>
    <property type="project" value="UniProtKB-UniRule"/>
</dbReference>